<feature type="compositionally biased region" description="Low complexity" evidence="1">
    <location>
        <begin position="42"/>
        <end position="53"/>
    </location>
</feature>
<dbReference type="Proteomes" id="UP000235388">
    <property type="component" value="Unassembled WGS sequence"/>
</dbReference>
<reference evidence="5 6" key="1">
    <citation type="submission" date="2017-11" db="EMBL/GenBank/DDBJ databases">
        <title>De novo assembly and phasing of dikaryotic genomes from two isolates of Puccinia coronata f. sp. avenae, the causal agent of oat crown rust.</title>
        <authorList>
            <person name="Miller M.E."/>
            <person name="Zhang Y."/>
            <person name="Omidvar V."/>
            <person name="Sperschneider J."/>
            <person name="Schwessinger B."/>
            <person name="Raley C."/>
            <person name="Palmer J.M."/>
            <person name="Garnica D."/>
            <person name="Upadhyaya N."/>
            <person name="Rathjen J."/>
            <person name="Taylor J.M."/>
            <person name="Park R.F."/>
            <person name="Dodds P.N."/>
            <person name="Hirsch C.D."/>
            <person name="Kianian S.F."/>
            <person name="Figueroa M."/>
        </authorList>
    </citation>
    <scope>NUCLEOTIDE SEQUENCE [LARGE SCALE GENOMIC DNA]</scope>
    <source>
        <strain evidence="3">12NC29</strain>
        <strain evidence="2">12SD80</strain>
    </source>
</reference>
<evidence type="ECO:0000313" key="5">
    <source>
        <dbReference type="Proteomes" id="UP000235388"/>
    </source>
</evidence>
<evidence type="ECO:0000313" key="3">
    <source>
        <dbReference type="EMBL" id="PLW24843.1"/>
    </source>
</evidence>
<accession>A0A2N5S3N4</accession>
<protein>
    <submittedName>
        <fullName evidence="2">Uncharacterized protein</fullName>
    </submittedName>
</protein>
<dbReference type="STRING" id="200324.A0A2N5S3N4"/>
<sequence length="238" mass="26601">MATLTPDSQIPSSLAGAGQPFSHANDISNILRLPANLGNPNVSRVSASSSTRARSVDKEDDLREMMTSSDPLAQEISACQAKLTDEQMAHFATMDLTGLCAAAKQYAIRKRMTEDMCKELADMFYDFRCKVVKQAIQNQVGDHLYFERLGQNQRVRGVGTSWNNFQKYDPKAQKLYKEFGRNMGGAKVKALWDSKKSEEKIQYRNVDFLNTLRDIEPNPPPSPVTHPEAVAEDIINAK</sequence>
<evidence type="ECO:0000313" key="4">
    <source>
        <dbReference type="EMBL" id="PLW33348.1"/>
    </source>
</evidence>
<dbReference type="EMBL" id="PGCI01000222">
    <property type="protein sequence ID" value="PLW33348.1"/>
    <property type="molecule type" value="Genomic_DNA"/>
</dbReference>
<dbReference type="EMBL" id="PGCJ01000675">
    <property type="protein sequence ID" value="PLW24843.1"/>
    <property type="molecule type" value="Genomic_DNA"/>
</dbReference>
<feature type="region of interest" description="Disordered" evidence="1">
    <location>
        <begin position="212"/>
        <end position="238"/>
    </location>
</feature>
<proteinExistence type="predicted"/>
<feature type="region of interest" description="Disordered" evidence="1">
    <location>
        <begin position="42"/>
        <end position="62"/>
    </location>
</feature>
<dbReference type="AlphaFoldDB" id="A0A2N5S3N4"/>
<evidence type="ECO:0000313" key="6">
    <source>
        <dbReference type="Proteomes" id="UP000235392"/>
    </source>
</evidence>
<dbReference type="EMBL" id="PGCI01001101">
    <property type="protein sequence ID" value="PLW07849.1"/>
    <property type="molecule type" value="Genomic_DNA"/>
</dbReference>
<evidence type="ECO:0000256" key="1">
    <source>
        <dbReference type="SAM" id="MobiDB-lite"/>
    </source>
</evidence>
<keyword evidence="5" id="KW-1185">Reference proteome</keyword>
<dbReference type="OrthoDB" id="10457674at2759"/>
<organism evidence="2 6">
    <name type="scientific">Puccinia coronata f. sp. avenae</name>
    <dbReference type="NCBI Taxonomy" id="200324"/>
    <lineage>
        <taxon>Eukaryota</taxon>
        <taxon>Fungi</taxon>
        <taxon>Dikarya</taxon>
        <taxon>Basidiomycota</taxon>
        <taxon>Pucciniomycotina</taxon>
        <taxon>Pucciniomycetes</taxon>
        <taxon>Pucciniales</taxon>
        <taxon>Pucciniaceae</taxon>
        <taxon>Puccinia</taxon>
    </lineage>
</organism>
<evidence type="ECO:0000313" key="2">
    <source>
        <dbReference type="EMBL" id="PLW07849.1"/>
    </source>
</evidence>
<dbReference type="Proteomes" id="UP000235392">
    <property type="component" value="Unassembled WGS sequence"/>
</dbReference>
<gene>
    <name evidence="3" type="ORF">PCANC_28014</name>
    <name evidence="4" type="ORF">PCASD_18003</name>
    <name evidence="2" type="ORF">PCASD_26639</name>
</gene>
<comment type="caution">
    <text evidence="2">The sequence shown here is derived from an EMBL/GenBank/DDBJ whole genome shotgun (WGS) entry which is preliminary data.</text>
</comment>
<name>A0A2N5S3N4_9BASI</name>